<organism evidence="1 2">
    <name type="scientific">Catharanthus roseus</name>
    <name type="common">Madagascar periwinkle</name>
    <name type="synonym">Vinca rosea</name>
    <dbReference type="NCBI Taxonomy" id="4058"/>
    <lineage>
        <taxon>Eukaryota</taxon>
        <taxon>Viridiplantae</taxon>
        <taxon>Streptophyta</taxon>
        <taxon>Embryophyta</taxon>
        <taxon>Tracheophyta</taxon>
        <taxon>Spermatophyta</taxon>
        <taxon>Magnoliopsida</taxon>
        <taxon>eudicotyledons</taxon>
        <taxon>Gunneridae</taxon>
        <taxon>Pentapetalae</taxon>
        <taxon>asterids</taxon>
        <taxon>lamiids</taxon>
        <taxon>Gentianales</taxon>
        <taxon>Apocynaceae</taxon>
        <taxon>Rauvolfioideae</taxon>
        <taxon>Vinceae</taxon>
        <taxon>Catharanthinae</taxon>
        <taxon>Catharanthus</taxon>
    </lineage>
</organism>
<gene>
    <name evidence="1" type="ORF">M9H77_22738</name>
</gene>
<accession>A0ACC0ARB1</accession>
<dbReference type="Proteomes" id="UP001060085">
    <property type="component" value="Linkage Group LG05"/>
</dbReference>
<proteinExistence type="predicted"/>
<evidence type="ECO:0000313" key="1">
    <source>
        <dbReference type="EMBL" id="KAI5663415.1"/>
    </source>
</evidence>
<comment type="caution">
    <text evidence="1">The sequence shown here is derived from an EMBL/GenBank/DDBJ whole genome shotgun (WGS) entry which is preliminary data.</text>
</comment>
<evidence type="ECO:0000313" key="2">
    <source>
        <dbReference type="Proteomes" id="UP001060085"/>
    </source>
</evidence>
<dbReference type="EMBL" id="CM044705">
    <property type="protein sequence ID" value="KAI5663415.1"/>
    <property type="molecule type" value="Genomic_DNA"/>
</dbReference>
<keyword evidence="2" id="KW-1185">Reference proteome</keyword>
<name>A0ACC0ARB1_CATRO</name>
<sequence>MEGKSKQEDHQSKSAREIYNFHHGGDNGVNAYGGINYGNGNFTPRDILELTSNEDSCDIMNEKIIEKKESIKIKEKERVENKERLVERLCIFDSISILSKEGEPSECSKEKESELEKGVEDKGRSMEKELGTILEELPISLSLYLSLMDFEVMNDASIESIVVGFGLDGVLFDILHDKCFGKFVENVDYVSSFLDTFMENHNDFFSLNQLMPFVSGQVEFSCNVQMSMTP</sequence>
<reference evidence="2" key="1">
    <citation type="journal article" date="2023" name="Nat. Plants">
        <title>Single-cell RNA sequencing provides a high-resolution roadmap for understanding the multicellular compartmentation of specialized metabolism.</title>
        <authorList>
            <person name="Sun S."/>
            <person name="Shen X."/>
            <person name="Li Y."/>
            <person name="Li Y."/>
            <person name="Wang S."/>
            <person name="Li R."/>
            <person name="Zhang H."/>
            <person name="Shen G."/>
            <person name="Guo B."/>
            <person name="Wei J."/>
            <person name="Xu J."/>
            <person name="St-Pierre B."/>
            <person name="Chen S."/>
            <person name="Sun C."/>
        </authorList>
    </citation>
    <scope>NUCLEOTIDE SEQUENCE [LARGE SCALE GENOMIC DNA]</scope>
</reference>
<protein>
    <submittedName>
        <fullName evidence="1">Uncharacterized protein</fullName>
    </submittedName>
</protein>